<comment type="cofactor">
    <cofactor evidence="1">
        <name>Mg(2+)</name>
        <dbReference type="ChEBI" id="CHEBI:18420"/>
    </cofactor>
</comment>
<dbReference type="Gene3D" id="3.30.420.40">
    <property type="match status" value="2"/>
</dbReference>
<keyword evidence="6 13" id="KW-0418">Kinase</keyword>
<dbReference type="PANTHER" id="PTHR42742:SF3">
    <property type="entry name" value="FRUCTOKINASE"/>
    <property type="match status" value="1"/>
</dbReference>
<name>A0A837RBX2_LACPE</name>
<evidence type="ECO:0000256" key="1">
    <source>
        <dbReference type="ARBA" id="ARBA00001946"/>
    </source>
</evidence>
<dbReference type="SUPFAM" id="SSF53067">
    <property type="entry name" value="Actin-like ATPase domain"/>
    <property type="match status" value="1"/>
</dbReference>
<evidence type="ECO:0000256" key="9">
    <source>
        <dbReference type="ARBA" id="ARBA00022842"/>
    </source>
</evidence>
<evidence type="ECO:0000256" key="2">
    <source>
        <dbReference type="ARBA" id="ARBA00006479"/>
    </source>
</evidence>
<evidence type="ECO:0000256" key="12">
    <source>
        <dbReference type="ARBA" id="ARBA00048451"/>
    </source>
</evidence>
<accession>A0A837RBX2</accession>
<dbReference type="FunFam" id="3.30.420.40:FF:000153">
    <property type="entry name" value="Putative fructokinase"/>
    <property type="match status" value="1"/>
</dbReference>
<proteinExistence type="inferred from homology"/>
<evidence type="ECO:0000256" key="11">
    <source>
        <dbReference type="ARBA" id="ARBA00038887"/>
    </source>
</evidence>
<evidence type="ECO:0000313" key="14">
    <source>
        <dbReference type="Proteomes" id="UP000051020"/>
    </source>
</evidence>
<keyword evidence="3" id="KW-0808">Transferase</keyword>
<comment type="caution">
    <text evidence="13">The sequence shown here is derived from an EMBL/GenBank/DDBJ whole genome shotgun (WGS) entry which is preliminary data.</text>
</comment>
<dbReference type="CDD" id="cd24067">
    <property type="entry name" value="ASKHA_NBD_ROK_BsFRK-like"/>
    <property type="match status" value="1"/>
</dbReference>
<dbReference type="Proteomes" id="UP000051020">
    <property type="component" value="Unassembled WGS sequence"/>
</dbReference>
<dbReference type="GO" id="GO:0046872">
    <property type="term" value="F:metal ion binding"/>
    <property type="evidence" value="ECO:0007669"/>
    <property type="project" value="UniProtKB-KW"/>
</dbReference>
<evidence type="ECO:0000256" key="4">
    <source>
        <dbReference type="ARBA" id="ARBA00022723"/>
    </source>
</evidence>
<evidence type="ECO:0000313" key="13">
    <source>
        <dbReference type="EMBL" id="KRK25381.1"/>
    </source>
</evidence>
<protein>
    <recommendedName>
        <fullName evidence="11">fructokinase</fullName>
        <ecNumber evidence="11">2.7.1.4</ecNumber>
    </recommendedName>
</protein>
<evidence type="ECO:0000256" key="6">
    <source>
        <dbReference type="ARBA" id="ARBA00022777"/>
    </source>
</evidence>
<comment type="similarity">
    <text evidence="2">Belongs to the ROK (NagC/XylR) family.</text>
</comment>
<evidence type="ECO:0000256" key="7">
    <source>
        <dbReference type="ARBA" id="ARBA00022833"/>
    </source>
</evidence>
<dbReference type="EMBL" id="AZCU01000008">
    <property type="protein sequence ID" value="KRK25381.1"/>
    <property type="molecule type" value="Genomic_DNA"/>
</dbReference>
<evidence type="ECO:0000256" key="8">
    <source>
        <dbReference type="ARBA" id="ARBA00022840"/>
    </source>
</evidence>
<dbReference type="InterPro" id="IPR000600">
    <property type="entry name" value="ROK"/>
</dbReference>
<keyword evidence="5" id="KW-0547">Nucleotide-binding</keyword>
<dbReference type="RefSeq" id="WP_050339881.1">
    <property type="nucleotide sequence ID" value="NZ_AZCU01000008.1"/>
</dbReference>
<evidence type="ECO:0000256" key="5">
    <source>
        <dbReference type="ARBA" id="ARBA00022741"/>
    </source>
</evidence>
<evidence type="ECO:0000256" key="10">
    <source>
        <dbReference type="ARBA" id="ARBA00023277"/>
    </source>
</evidence>
<organism evidence="13 14">
    <name type="scientific">Lactiplantibacillus pentosus DSM 20314</name>
    <dbReference type="NCBI Taxonomy" id="1423791"/>
    <lineage>
        <taxon>Bacteria</taxon>
        <taxon>Bacillati</taxon>
        <taxon>Bacillota</taxon>
        <taxon>Bacilli</taxon>
        <taxon>Lactobacillales</taxon>
        <taxon>Lactobacillaceae</taxon>
        <taxon>Lactiplantibacillus</taxon>
    </lineage>
</organism>
<reference evidence="13 14" key="1">
    <citation type="journal article" date="2015" name="Genome Announc.">
        <title>Expanding the biotechnology potential of lactobacilli through comparative genomics of 213 strains and associated genera.</title>
        <authorList>
            <person name="Sun Z."/>
            <person name="Harris H.M."/>
            <person name="McCann A."/>
            <person name="Guo C."/>
            <person name="Argimon S."/>
            <person name="Zhang W."/>
            <person name="Yang X."/>
            <person name="Jeffery I.B."/>
            <person name="Cooney J.C."/>
            <person name="Kagawa T.F."/>
            <person name="Liu W."/>
            <person name="Song Y."/>
            <person name="Salvetti E."/>
            <person name="Wrobel A."/>
            <person name="Rasinkangas P."/>
            <person name="Parkhill J."/>
            <person name="Rea M.C."/>
            <person name="O'Sullivan O."/>
            <person name="Ritari J."/>
            <person name="Douillard F.P."/>
            <person name="Paul Ross R."/>
            <person name="Yang R."/>
            <person name="Briner A.E."/>
            <person name="Felis G.E."/>
            <person name="de Vos W.M."/>
            <person name="Barrangou R."/>
            <person name="Klaenhammer T.R."/>
            <person name="Caufield P.W."/>
            <person name="Cui Y."/>
            <person name="Zhang H."/>
            <person name="O'Toole P.W."/>
        </authorList>
    </citation>
    <scope>NUCLEOTIDE SEQUENCE [LARGE SCALE GENOMIC DNA]</scope>
    <source>
        <strain evidence="13 14">DSM 20314</strain>
    </source>
</reference>
<keyword evidence="8" id="KW-0067">ATP-binding</keyword>
<evidence type="ECO:0000256" key="3">
    <source>
        <dbReference type="ARBA" id="ARBA00022679"/>
    </source>
</evidence>
<keyword evidence="4" id="KW-0479">Metal-binding</keyword>
<sequence>MRLGSIEAGGTKFILAVLDSQYHVLKRQRIATTTPDETLAACVTFFQQNKVDALGIGSFGPAEIRKDTVTYGYILNTPKVGWSHVDVLTPLKKTLQIPITFTTDVNASAYGEYIAGAGETVNSLVYFTVGTGIGGGVIQNGHLIGGTSHLEMGHTLVIPSPDDDFAGVCPYHQNRCFEGMASGPAIEARTGRPGEQLERTNQVFKLVSYYVSQLVFDAYLNFRPAKIVIGGSVISETELPLIRKDVATLNNGYVELPDLTELISRTEVADNGSATVGNAALASQLL</sequence>
<keyword evidence="10" id="KW-0119">Carbohydrate metabolism</keyword>
<dbReference type="AlphaFoldDB" id="A0A837RBX2"/>
<dbReference type="Pfam" id="PF00480">
    <property type="entry name" value="ROK"/>
    <property type="match status" value="1"/>
</dbReference>
<dbReference type="GeneID" id="49395258"/>
<dbReference type="InterPro" id="IPR043129">
    <property type="entry name" value="ATPase_NBD"/>
</dbReference>
<dbReference type="PANTHER" id="PTHR42742">
    <property type="entry name" value="TRANSCRIPTIONAL REPRESSOR MPRA"/>
    <property type="match status" value="1"/>
</dbReference>
<gene>
    <name evidence="13" type="ORF">FD24_GL003230</name>
</gene>
<dbReference type="GO" id="GO:0008865">
    <property type="term" value="F:fructokinase activity"/>
    <property type="evidence" value="ECO:0007669"/>
    <property type="project" value="UniProtKB-EC"/>
</dbReference>
<dbReference type="EC" id="2.7.1.4" evidence="11"/>
<keyword evidence="9" id="KW-0460">Magnesium</keyword>
<dbReference type="GO" id="GO:0005524">
    <property type="term" value="F:ATP binding"/>
    <property type="evidence" value="ECO:0007669"/>
    <property type="project" value="UniProtKB-KW"/>
</dbReference>
<dbReference type="InterPro" id="IPR051804">
    <property type="entry name" value="Carb_Metab_Reg_Kinase/Isom"/>
</dbReference>
<comment type="catalytic activity">
    <reaction evidence="12">
        <text>D-fructose + ATP = D-fructose 6-phosphate + ADP + H(+)</text>
        <dbReference type="Rhea" id="RHEA:16125"/>
        <dbReference type="ChEBI" id="CHEBI:15378"/>
        <dbReference type="ChEBI" id="CHEBI:30616"/>
        <dbReference type="ChEBI" id="CHEBI:37721"/>
        <dbReference type="ChEBI" id="CHEBI:61527"/>
        <dbReference type="ChEBI" id="CHEBI:456216"/>
        <dbReference type="EC" id="2.7.1.4"/>
    </reaction>
</comment>
<keyword evidence="7" id="KW-0862">Zinc</keyword>